<reference evidence="1" key="1">
    <citation type="submission" date="2022-09" db="EMBL/GenBank/DDBJ databases">
        <title>Intensive care unit water sources are persistently colonized with multi-drug resistant bacteria and are the site of extensive horizontal gene transfer of antibiotic resistance genes.</title>
        <authorList>
            <person name="Diorio-Toth L."/>
        </authorList>
    </citation>
    <scope>NUCLEOTIDE SEQUENCE</scope>
    <source>
        <strain evidence="1">GD03947</strain>
    </source>
</reference>
<protein>
    <submittedName>
        <fullName evidence="1">Uncharacterized protein</fullName>
    </submittedName>
</protein>
<dbReference type="AlphaFoldDB" id="A0AA42P873"/>
<comment type="caution">
    <text evidence="1">The sequence shown here is derived from an EMBL/GenBank/DDBJ whole genome shotgun (WGS) entry which is preliminary data.</text>
</comment>
<sequence>MQSLLGYTNQNGMQQQGWGSLALGAAQGLGSAYMGMKQFGLAKDSLKENKRQFNINYEAQRKLTNSQLEDRQRARVAANPGAYQSVGDYMNKNGI</sequence>
<dbReference type="RefSeq" id="WP_279641456.1">
    <property type="nucleotide sequence ID" value="NZ_JAOCAE010000006.1"/>
</dbReference>
<evidence type="ECO:0000313" key="2">
    <source>
        <dbReference type="Proteomes" id="UP001158500"/>
    </source>
</evidence>
<gene>
    <name evidence="1" type="ORF">N5C32_10885</name>
</gene>
<accession>A0AA42P873</accession>
<name>A0AA42P873_STUST</name>
<dbReference type="EMBL" id="JAOCAE010000006">
    <property type="protein sequence ID" value="MDH1236544.1"/>
    <property type="molecule type" value="Genomic_DNA"/>
</dbReference>
<proteinExistence type="predicted"/>
<dbReference type="Proteomes" id="UP001158500">
    <property type="component" value="Unassembled WGS sequence"/>
</dbReference>
<organism evidence="1 2">
    <name type="scientific">Stutzerimonas stutzeri</name>
    <name type="common">Pseudomonas stutzeri</name>
    <dbReference type="NCBI Taxonomy" id="316"/>
    <lineage>
        <taxon>Bacteria</taxon>
        <taxon>Pseudomonadati</taxon>
        <taxon>Pseudomonadota</taxon>
        <taxon>Gammaproteobacteria</taxon>
        <taxon>Pseudomonadales</taxon>
        <taxon>Pseudomonadaceae</taxon>
        <taxon>Stutzerimonas</taxon>
    </lineage>
</organism>
<evidence type="ECO:0000313" key="1">
    <source>
        <dbReference type="EMBL" id="MDH1236544.1"/>
    </source>
</evidence>